<dbReference type="SMART" id="SM00448">
    <property type="entry name" value="REC"/>
    <property type="match status" value="1"/>
</dbReference>
<dbReference type="SMART" id="SM00091">
    <property type="entry name" value="PAS"/>
    <property type="match status" value="4"/>
</dbReference>
<name>A0ABZ2IX53_9BACT</name>
<dbReference type="Pfam" id="PF00072">
    <property type="entry name" value="Response_reg"/>
    <property type="match status" value="1"/>
</dbReference>
<gene>
    <name evidence="10" type="ORF">V8V93_03505</name>
</gene>
<comment type="catalytic activity">
    <reaction evidence="1">
        <text>ATP + protein L-histidine = ADP + protein N-phospho-L-histidine.</text>
        <dbReference type="EC" id="2.7.13.3"/>
    </reaction>
</comment>
<dbReference type="RefSeq" id="WP_338668989.1">
    <property type="nucleotide sequence ID" value="NZ_CP146609.1"/>
</dbReference>
<feature type="domain" description="PAS" evidence="8">
    <location>
        <begin position="155"/>
        <end position="201"/>
    </location>
</feature>
<feature type="domain" description="PAS" evidence="8">
    <location>
        <begin position="408"/>
        <end position="463"/>
    </location>
</feature>
<dbReference type="PANTHER" id="PTHR45339:SF5">
    <property type="entry name" value="HISTIDINE KINASE"/>
    <property type="match status" value="1"/>
</dbReference>
<dbReference type="PANTHER" id="PTHR45339">
    <property type="entry name" value="HYBRID SIGNAL TRANSDUCTION HISTIDINE KINASE J"/>
    <property type="match status" value="1"/>
</dbReference>
<dbReference type="PROSITE" id="PS50110">
    <property type="entry name" value="RESPONSE_REGULATORY"/>
    <property type="match status" value="1"/>
</dbReference>
<dbReference type="SUPFAM" id="SSF55874">
    <property type="entry name" value="ATPase domain of HSP90 chaperone/DNA topoisomerase II/histidine kinase"/>
    <property type="match status" value="1"/>
</dbReference>
<dbReference type="InterPro" id="IPR005467">
    <property type="entry name" value="His_kinase_dom"/>
</dbReference>
<feature type="domain" description="Histidine kinase" evidence="6">
    <location>
        <begin position="667"/>
        <end position="890"/>
    </location>
</feature>
<organism evidence="10 11">
    <name type="scientific">Pseudodesulfovibrio methanolicus</name>
    <dbReference type="NCBI Taxonomy" id="3126690"/>
    <lineage>
        <taxon>Bacteria</taxon>
        <taxon>Pseudomonadati</taxon>
        <taxon>Thermodesulfobacteriota</taxon>
        <taxon>Desulfovibrionia</taxon>
        <taxon>Desulfovibrionales</taxon>
        <taxon>Desulfovibrionaceae</taxon>
    </lineage>
</organism>
<feature type="region of interest" description="Disordered" evidence="5">
    <location>
        <begin position="1"/>
        <end position="22"/>
    </location>
</feature>
<reference evidence="10 11" key="1">
    <citation type="submission" date="2024-03" db="EMBL/GenBank/DDBJ databases">
        <title>Phenotype and Genome Characterization of a Sulfate-Reducing Bacterium Pseudodesulfovibrio sp. strain 5S69, isolated from Petroleum Reservoir in Tatarstan (Russia).</title>
        <authorList>
            <person name="Bidzhieva S.K."/>
            <person name="Kadnikov V."/>
            <person name="Tourova T.P."/>
            <person name="Samigullina S.R."/>
            <person name="Sokolova D.S."/>
            <person name="Poltaraus A.B."/>
            <person name="Avtukh A.N."/>
            <person name="Tereshina V.M."/>
            <person name="Mardanov A.V."/>
            <person name="Nazina T.N."/>
        </authorList>
    </citation>
    <scope>NUCLEOTIDE SEQUENCE [LARGE SCALE GENOMIC DNA]</scope>
    <source>
        <strain evidence="10 11">5S69</strain>
    </source>
</reference>
<dbReference type="InterPro" id="IPR000014">
    <property type="entry name" value="PAS"/>
</dbReference>
<dbReference type="NCBIfam" id="TIGR00229">
    <property type="entry name" value="sensory_box"/>
    <property type="match status" value="4"/>
</dbReference>
<evidence type="ECO:0000313" key="10">
    <source>
        <dbReference type="EMBL" id="WWX23275.1"/>
    </source>
</evidence>
<dbReference type="CDD" id="cd00082">
    <property type="entry name" value="HisKA"/>
    <property type="match status" value="1"/>
</dbReference>
<dbReference type="PRINTS" id="PR00344">
    <property type="entry name" value="BCTRLSENSOR"/>
</dbReference>
<dbReference type="InterPro" id="IPR001610">
    <property type="entry name" value="PAC"/>
</dbReference>
<evidence type="ECO:0000259" key="8">
    <source>
        <dbReference type="PROSITE" id="PS50112"/>
    </source>
</evidence>
<dbReference type="CDD" id="cd00130">
    <property type="entry name" value="PAS"/>
    <property type="match status" value="4"/>
</dbReference>
<dbReference type="PROSITE" id="PS50113">
    <property type="entry name" value="PAC"/>
    <property type="match status" value="3"/>
</dbReference>
<evidence type="ECO:0000259" key="6">
    <source>
        <dbReference type="PROSITE" id="PS50109"/>
    </source>
</evidence>
<dbReference type="SMART" id="SM00388">
    <property type="entry name" value="HisKA"/>
    <property type="match status" value="1"/>
</dbReference>
<dbReference type="InterPro" id="IPR013656">
    <property type="entry name" value="PAS_4"/>
</dbReference>
<dbReference type="CDD" id="cd17546">
    <property type="entry name" value="REC_hyHK_CKI1_RcsC-like"/>
    <property type="match status" value="1"/>
</dbReference>
<dbReference type="SUPFAM" id="SSF55785">
    <property type="entry name" value="PYP-like sensor domain (PAS domain)"/>
    <property type="match status" value="4"/>
</dbReference>
<dbReference type="Proteomes" id="UP001385389">
    <property type="component" value="Chromosome"/>
</dbReference>
<evidence type="ECO:0000259" key="9">
    <source>
        <dbReference type="PROSITE" id="PS50113"/>
    </source>
</evidence>
<dbReference type="InterPro" id="IPR003594">
    <property type="entry name" value="HATPase_dom"/>
</dbReference>
<dbReference type="Gene3D" id="3.30.450.20">
    <property type="entry name" value="PAS domain"/>
    <property type="match status" value="4"/>
</dbReference>
<keyword evidence="11" id="KW-1185">Reference proteome</keyword>
<protein>
    <recommendedName>
        <fullName evidence="2">histidine kinase</fullName>
        <ecNumber evidence="2">2.7.13.3</ecNumber>
    </recommendedName>
</protein>
<feature type="modified residue" description="4-aspartylphosphate" evidence="4">
    <location>
        <position position="960"/>
    </location>
</feature>
<dbReference type="InterPro" id="IPR003661">
    <property type="entry name" value="HisK_dim/P_dom"/>
</dbReference>
<dbReference type="SMART" id="SM00086">
    <property type="entry name" value="PAC"/>
    <property type="match status" value="3"/>
</dbReference>
<feature type="domain" description="PAC" evidence="9">
    <location>
        <begin position="235"/>
        <end position="287"/>
    </location>
</feature>
<dbReference type="Pfam" id="PF00512">
    <property type="entry name" value="HisKA"/>
    <property type="match status" value="1"/>
</dbReference>
<dbReference type="Pfam" id="PF00989">
    <property type="entry name" value="PAS"/>
    <property type="match status" value="2"/>
</dbReference>
<feature type="domain" description="PAC" evidence="9">
    <location>
        <begin position="102"/>
        <end position="154"/>
    </location>
</feature>
<dbReference type="Gene3D" id="3.30.565.10">
    <property type="entry name" value="Histidine kinase-like ATPase, C-terminal domain"/>
    <property type="match status" value="1"/>
</dbReference>
<proteinExistence type="predicted"/>
<evidence type="ECO:0000256" key="4">
    <source>
        <dbReference type="PROSITE-ProRule" id="PRU00169"/>
    </source>
</evidence>
<keyword evidence="3 4" id="KW-0597">Phosphoprotein</keyword>
<dbReference type="InterPro" id="IPR011006">
    <property type="entry name" value="CheY-like_superfamily"/>
</dbReference>
<sequence>MTHPEASERDKKPPEESPRSCRGESFIDPACFKGLCDALGDGVVKTDAKGVILEANRAFCGLIERDREDVIGRTVLDFTPESEWERERGILRRLLKSGHSSNDFEKRLVTGGGRELLVQVSCWLQRGESGEPAALWGIFRDITDRRKAESMARDHLEKFQFLADNAADVIWTMDNDGRYTYVSPSVERVRGFTPEEMIGMSANEAVSAESLTASRQAWIDVDAGADGPVDTSSTIRLEMRFRKKDGSMIWGESVAKRLWDGGGNAVGYIGTTRDITERKRIEERLRTSEHFLQAMINATEDSVGLFKVDGTVLAMNRNMARFLGLPKEADAGRSVFDFIPEGVHPMIRETFARVVETCAPVTEQVVWSGRILDGVIYPVVDGSEATAIAVYGRDVTEARFAEEARKKTQEQYRLIVETANEGILGLDANQVITYANKIVADFFGCRVEEIIGRSLLDFVAPSDWEDNLRRIEERRLGQRERYERRFQRKDGTEVWGMVSSTPLMAEDGRLLGAFAMIADITEVKQAHERLLNILDGISADIYVSDFVTNEILFMNADMRDHYGPIQEGMACHKVIRGLDERCPRCPKPGLVDENGEPVGTLVSERYYEKLQRWHLNHDRAIRWLEERLVHMHMAADITELKTMAADLEKAMAKAEAASLAKNEFLANMSHEIRTPLNGLLGMLQLMQLSELEPVQRDYLETALNSGRSLLQVLNDILDLSKVESGKLELESIPFELGEVLDQVVSTFRHSVEERGVAMRWEIGEDLPRHFVADKGRLRQILFNLVGNAVKFTETGSIVVRAHPLNVPAEDGSVRLLFEVADTGIGIPHDKVNAVFDPFTQVDGSTTRKYQGTGLGLGIVRRLVQLMGGAISVDTEEGEGTVIYFTIEARPAEPPDDPARAPAAFSDNGGLSILVAEDERVNRVVVQRILEKLGHRAVCVGSGEEAIKVLKERSFDLFLSDIQMPGLDGVATTKVIRGELGLDIPVIALTAHAMQGDRDRFIAAGMNGYVSKPFEIDRLQQEIERVLDGSESRES</sequence>
<dbReference type="InterPro" id="IPR013767">
    <property type="entry name" value="PAS_fold"/>
</dbReference>
<evidence type="ECO:0000256" key="1">
    <source>
        <dbReference type="ARBA" id="ARBA00000085"/>
    </source>
</evidence>
<dbReference type="Gene3D" id="1.10.287.130">
    <property type="match status" value="1"/>
</dbReference>
<evidence type="ECO:0000256" key="2">
    <source>
        <dbReference type="ARBA" id="ARBA00012438"/>
    </source>
</evidence>
<dbReference type="InterPro" id="IPR036890">
    <property type="entry name" value="HATPase_C_sf"/>
</dbReference>
<evidence type="ECO:0000313" key="11">
    <source>
        <dbReference type="Proteomes" id="UP001385389"/>
    </source>
</evidence>
<dbReference type="InterPro" id="IPR001789">
    <property type="entry name" value="Sig_transdc_resp-reg_receiver"/>
</dbReference>
<dbReference type="EMBL" id="CP146609">
    <property type="protein sequence ID" value="WWX23275.1"/>
    <property type="molecule type" value="Genomic_DNA"/>
</dbReference>
<dbReference type="SUPFAM" id="SSF52172">
    <property type="entry name" value="CheY-like"/>
    <property type="match status" value="1"/>
</dbReference>
<accession>A0ABZ2IX53</accession>
<dbReference type="Pfam" id="PF08448">
    <property type="entry name" value="PAS_4"/>
    <property type="match status" value="2"/>
</dbReference>
<dbReference type="InterPro" id="IPR036097">
    <property type="entry name" value="HisK_dim/P_sf"/>
</dbReference>
<dbReference type="Gene3D" id="3.40.50.2300">
    <property type="match status" value="1"/>
</dbReference>
<dbReference type="SUPFAM" id="SSF47384">
    <property type="entry name" value="Homodimeric domain of signal transducing histidine kinase"/>
    <property type="match status" value="1"/>
</dbReference>
<feature type="domain" description="PAC" evidence="9">
    <location>
        <begin position="480"/>
        <end position="532"/>
    </location>
</feature>
<dbReference type="CDD" id="cd16922">
    <property type="entry name" value="HATPase_EvgS-ArcB-TorS-like"/>
    <property type="match status" value="1"/>
</dbReference>
<feature type="domain" description="PAS" evidence="8">
    <location>
        <begin position="288"/>
        <end position="358"/>
    </location>
</feature>
<dbReference type="InterPro" id="IPR000700">
    <property type="entry name" value="PAS-assoc_C"/>
</dbReference>
<dbReference type="EC" id="2.7.13.3" evidence="2"/>
<feature type="domain" description="PAS" evidence="8">
    <location>
        <begin position="28"/>
        <end position="98"/>
    </location>
</feature>
<evidence type="ECO:0000256" key="3">
    <source>
        <dbReference type="ARBA" id="ARBA00022553"/>
    </source>
</evidence>
<dbReference type="Pfam" id="PF02518">
    <property type="entry name" value="HATPase_c"/>
    <property type="match status" value="1"/>
</dbReference>
<dbReference type="SMART" id="SM00387">
    <property type="entry name" value="HATPase_c"/>
    <property type="match status" value="1"/>
</dbReference>
<evidence type="ECO:0000259" key="7">
    <source>
        <dbReference type="PROSITE" id="PS50110"/>
    </source>
</evidence>
<dbReference type="PROSITE" id="PS50112">
    <property type="entry name" value="PAS"/>
    <property type="match status" value="4"/>
</dbReference>
<dbReference type="InterPro" id="IPR004358">
    <property type="entry name" value="Sig_transdc_His_kin-like_C"/>
</dbReference>
<dbReference type="InterPro" id="IPR035965">
    <property type="entry name" value="PAS-like_dom_sf"/>
</dbReference>
<evidence type="ECO:0000256" key="5">
    <source>
        <dbReference type="SAM" id="MobiDB-lite"/>
    </source>
</evidence>
<feature type="domain" description="Response regulatory" evidence="7">
    <location>
        <begin position="911"/>
        <end position="1026"/>
    </location>
</feature>
<dbReference type="PROSITE" id="PS50109">
    <property type="entry name" value="HIS_KIN"/>
    <property type="match status" value="1"/>
</dbReference>